<feature type="non-terminal residue" evidence="2">
    <location>
        <position position="1"/>
    </location>
</feature>
<evidence type="ECO:0000256" key="1">
    <source>
        <dbReference type="ARBA" id="ARBA00005773"/>
    </source>
</evidence>
<keyword evidence="3" id="KW-1185">Reference proteome</keyword>
<gene>
    <name evidence="2" type="ORF">M9458_013445</name>
</gene>
<protein>
    <submittedName>
        <fullName evidence="2">Uncharacterized protein</fullName>
    </submittedName>
</protein>
<dbReference type="EMBL" id="JAMKFB020000006">
    <property type="protein sequence ID" value="KAL0190747.1"/>
    <property type="molecule type" value="Genomic_DNA"/>
</dbReference>
<proteinExistence type="inferred from homology"/>
<accession>A0ABD0QWY2</accession>
<dbReference type="Pfam" id="PF01770">
    <property type="entry name" value="Folate_carrier"/>
    <property type="match status" value="1"/>
</dbReference>
<dbReference type="PANTHER" id="PTHR10686:SF19">
    <property type="entry name" value="THIAMINE TRANSPORTER 1"/>
    <property type="match status" value="1"/>
</dbReference>
<name>A0ABD0QWY2_CIRMR</name>
<dbReference type="PANTHER" id="PTHR10686">
    <property type="entry name" value="FOLATE TRANSPORTER"/>
    <property type="match status" value="1"/>
</dbReference>
<dbReference type="Proteomes" id="UP001529510">
    <property type="component" value="Unassembled WGS sequence"/>
</dbReference>
<sequence length="59" mass="6747">CYSSSTLLAWSVWWALSTCGYFQVINYAQVLWEKILPSNDFEIYNGYVETVSTLLGMAI</sequence>
<dbReference type="InterPro" id="IPR002666">
    <property type="entry name" value="Folate_carrier"/>
</dbReference>
<dbReference type="AlphaFoldDB" id="A0ABD0QWY2"/>
<evidence type="ECO:0000313" key="2">
    <source>
        <dbReference type="EMBL" id="KAL0190747.1"/>
    </source>
</evidence>
<reference evidence="2 3" key="1">
    <citation type="submission" date="2024-05" db="EMBL/GenBank/DDBJ databases">
        <title>Genome sequencing and assembly of Indian major carp, Cirrhinus mrigala (Hamilton, 1822).</title>
        <authorList>
            <person name="Mohindra V."/>
            <person name="Chowdhury L.M."/>
            <person name="Lal K."/>
            <person name="Jena J.K."/>
        </authorList>
    </citation>
    <scope>NUCLEOTIDE SEQUENCE [LARGE SCALE GENOMIC DNA]</scope>
    <source>
        <strain evidence="2">CM1030</strain>
        <tissue evidence="2">Blood</tissue>
    </source>
</reference>
<comment type="caution">
    <text evidence="2">The sequence shown here is derived from an EMBL/GenBank/DDBJ whole genome shotgun (WGS) entry which is preliminary data.</text>
</comment>
<organism evidence="2 3">
    <name type="scientific">Cirrhinus mrigala</name>
    <name type="common">Mrigala</name>
    <dbReference type="NCBI Taxonomy" id="683832"/>
    <lineage>
        <taxon>Eukaryota</taxon>
        <taxon>Metazoa</taxon>
        <taxon>Chordata</taxon>
        <taxon>Craniata</taxon>
        <taxon>Vertebrata</taxon>
        <taxon>Euteleostomi</taxon>
        <taxon>Actinopterygii</taxon>
        <taxon>Neopterygii</taxon>
        <taxon>Teleostei</taxon>
        <taxon>Ostariophysi</taxon>
        <taxon>Cypriniformes</taxon>
        <taxon>Cyprinidae</taxon>
        <taxon>Labeoninae</taxon>
        <taxon>Labeonini</taxon>
        <taxon>Cirrhinus</taxon>
    </lineage>
</organism>
<comment type="similarity">
    <text evidence="1">Belongs to the reduced folate carrier (RFC) transporter (TC 2.A.48) family.</text>
</comment>
<evidence type="ECO:0000313" key="3">
    <source>
        <dbReference type="Proteomes" id="UP001529510"/>
    </source>
</evidence>